<evidence type="ECO:0000313" key="2">
    <source>
        <dbReference type="EMBL" id="CAF3658340.1"/>
    </source>
</evidence>
<protein>
    <submittedName>
        <fullName evidence="1">Uncharacterized protein</fullName>
    </submittedName>
</protein>
<dbReference type="Proteomes" id="UP000663829">
    <property type="component" value="Unassembled WGS sequence"/>
</dbReference>
<proteinExistence type="predicted"/>
<dbReference type="EMBL" id="CAJOBC010001137">
    <property type="protein sequence ID" value="CAF3658340.1"/>
    <property type="molecule type" value="Genomic_DNA"/>
</dbReference>
<dbReference type="AlphaFoldDB" id="A0A813XG73"/>
<reference evidence="1" key="1">
    <citation type="submission" date="2021-02" db="EMBL/GenBank/DDBJ databases">
        <authorList>
            <person name="Nowell W R."/>
        </authorList>
    </citation>
    <scope>NUCLEOTIDE SEQUENCE</scope>
</reference>
<comment type="caution">
    <text evidence="1">The sequence shown here is derived from an EMBL/GenBank/DDBJ whole genome shotgun (WGS) entry which is preliminary data.</text>
</comment>
<dbReference type="Proteomes" id="UP000681722">
    <property type="component" value="Unassembled WGS sequence"/>
</dbReference>
<sequence length="264" mass="30501">MDSRVPLPPAKAEITETSGDERRNIFGRWSIDEKLERAFNLGSWVVTIQSHVITALPTSFLNITPLDLQQSSQYQPTTIIQELVYQLMIEQRSKTVSYSSYYDECQPKQCRYRYVRSVDVVYAISTLIALIDDLTKILRILVPNLVKLISRKKSKLSSPSSPNNNDKCVTQAKLYDYLIEGYFISIPSFYFGCYILEAVLQSTLECFYSQQCFTKLNGLLNPDEFNITSQYEPTTKIQTSLDQLMTEKWSLTVSFDQYFKKCQQ</sequence>
<organism evidence="1 3">
    <name type="scientific">Didymodactylos carnosus</name>
    <dbReference type="NCBI Taxonomy" id="1234261"/>
    <lineage>
        <taxon>Eukaryota</taxon>
        <taxon>Metazoa</taxon>
        <taxon>Spiralia</taxon>
        <taxon>Gnathifera</taxon>
        <taxon>Rotifera</taxon>
        <taxon>Eurotatoria</taxon>
        <taxon>Bdelloidea</taxon>
        <taxon>Philodinida</taxon>
        <taxon>Philodinidae</taxon>
        <taxon>Didymodactylos</taxon>
    </lineage>
</organism>
<evidence type="ECO:0000313" key="3">
    <source>
        <dbReference type="Proteomes" id="UP000663829"/>
    </source>
</evidence>
<gene>
    <name evidence="1" type="ORF">GPM918_LOCUS7101</name>
    <name evidence="2" type="ORF">SRO942_LOCUS7101</name>
</gene>
<name>A0A813XG73_9BILA</name>
<evidence type="ECO:0000313" key="1">
    <source>
        <dbReference type="EMBL" id="CAF0871077.1"/>
    </source>
</evidence>
<accession>A0A813XG73</accession>
<keyword evidence="3" id="KW-1185">Reference proteome</keyword>
<dbReference type="EMBL" id="CAJNOQ010001137">
    <property type="protein sequence ID" value="CAF0871077.1"/>
    <property type="molecule type" value="Genomic_DNA"/>
</dbReference>